<evidence type="ECO:0000259" key="1">
    <source>
        <dbReference type="Pfam" id="PF08044"/>
    </source>
</evidence>
<protein>
    <recommendedName>
        <fullName evidence="1">DUF1707 domain-containing protein</fullName>
    </recommendedName>
</protein>
<reference evidence="2 3" key="1">
    <citation type="journal article" date="2008" name="Int. J. Syst. Evol. Microbiol.">
        <title>Tessaracoccus flavescens sp. nov., isolated from marine sediment.</title>
        <authorList>
            <person name="Lee D.W."/>
            <person name="Lee S.D."/>
        </authorList>
    </citation>
    <scope>NUCLEOTIDE SEQUENCE [LARGE SCALE GENOMIC DNA]</scope>
    <source>
        <strain evidence="2 3">SST-39T</strain>
    </source>
</reference>
<dbReference type="EMBL" id="CP019607">
    <property type="protein sequence ID" value="AQP51062.1"/>
    <property type="molecule type" value="Genomic_DNA"/>
</dbReference>
<dbReference type="KEGG" id="tfa:BW733_09725"/>
<evidence type="ECO:0000313" key="2">
    <source>
        <dbReference type="EMBL" id="AQP51062.1"/>
    </source>
</evidence>
<dbReference type="PANTHER" id="PTHR40763:SF5">
    <property type="entry name" value="MEMBRANE PROTEIN"/>
    <property type="match status" value="1"/>
</dbReference>
<feature type="domain" description="DUF1707" evidence="1">
    <location>
        <begin position="11"/>
        <end position="62"/>
    </location>
</feature>
<dbReference type="Proteomes" id="UP000188235">
    <property type="component" value="Chromosome"/>
</dbReference>
<sequence length="222" mass="24560">MQNYDNTDDQLRITSAQRERAVELVRQAAADGRLDFDEMNGRVAVGLEAKTQGELRRIVGDLVPSAELAAFLLDVTPALEGPGSTWDNPLMLGKDKKSLNLHGRWQVPPFMELYCSIWHSVKINFMEAVALAPVIDLVVVAHGGSPTFIVPQGWGVDTERLSVGNQGMFNSNVATRPEKGFPRIVMRGHVANGKVRYATAREIRKLEQRLALQQAGHQQLAH</sequence>
<dbReference type="AlphaFoldDB" id="A0A1Q2CY46"/>
<dbReference type="PANTHER" id="PTHR40763">
    <property type="entry name" value="MEMBRANE PROTEIN-RELATED"/>
    <property type="match status" value="1"/>
</dbReference>
<dbReference type="InterPro" id="IPR012551">
    <property type="entry name" value="DUF1707_SHOCT-like"/>
</dbReference>
<name>A0A1Q2CY46_9ACTN</name>
<accession>A0A1Q2CY46</accession>
<proteinExistence type="predicted"/>
<gene>
    <name evidence="2" type="ORF">BW733_09725</name>
</gene>
<keyword evidence="3" id="KW-1185">Reference proteome</keyword>
<dbReference type="STRING" id="399497.BW733_09725"/>
<organism evidence="2 3">
    <name type="scientific">Tessaracoccus flavescens</name>
    <dbReference type="NCBI Taxonomy" id="399497"/>
    <lineage>
        <taxon>Bacteria</taxon>
        <taxon>Bacillati</taxon>
        <taxon>Actinomycetota</taxon>
        <taxon>Actinomycetes</taxon>
        <taxon>Propionibacteriales</taxon>
        <taxon>Propionibacteriaceae</taxon>
        <taxon>Tessaracoccus</taxon>
    </lineage>
</organism>
<dbReference type="RefSeq" id="WP_161490199.1">
    <property type="nucleotide sequence ID" value="NZ_CP019607.1"/>
</dbReference>
<evidence type="ECO:0000313" key="3">
    <source>
        <dbReference type="Proteomes" id="UP000188235"/>
    </source>
</evidence>
<dbReference type="Pfam" id="PF08044">
    <property type="entry name" value="DUF1707"/>
    <property type="match status" value="1"/>
</dbReference>